<dbReference type="AlphaFoldDB" id="A0A3M7SE57"/>
<evidence type="ECO:0000256" key="1">
    <source>
        <dbReference type="SAM" id="SignalP"/>
    </source>
</evidence>
<dbReference type="EMBL" id="REGN01001524">
    <property type="protein sequence ID" value="RNA34093.1"/>
    <property type="molecule type" value="Genomic_DNA"/>
</dbReference>
<protein>
    <submittedName>
        <fullName evidence="2">Uncharacterized protein</fullName>
    </submittedName>
</protein>
<name>A0A3M7SE57_BRAPC</name>
<evidence type="ECO:0000313" key="3">
    <source>
        <dbReference type="Proteomes" id="UP000276133"/>
    </source>
</evidence>
<keyword evidence="3" id="KW-1185">Reference proteome</keyword>
<evidence type="ECO:0000313" key="2">
    <source>
        <dbReference type="EMBL" id="RNA34093.1"/>
    </source>
</evidence>
<gene>
    <name evidence="2" type="ORF">BpHYR1_009857</name>
</gene>
<sequence>MASFPFIILILQTYAVGETKVFVSFGKQVFDIWNKTIRAYCAPAETGHLTGLSSRLKRLVIGLGKNTCCHYGHYNATQNDKTDGHYYKTKQASGAFFGVFYFAKKNSSKSYTIMHKIRPIPKSIGLKRNKFLQFLFEPFVIIEKKNNEKNAEETMIEENLVKKFYDPFLLNKPYPSKSGILKITTSQSPLNKNSLKDNLENNYFKINKKLSKSLVATESAQISLNICGKSLINIGKLLVVRNYEILNLLRKKVIIFLQGINGTCIFVQINLKKY</sequence>
<comment type="caution">
    <text evidence="2">The sequence shown here is derived from an EMBL/GenBank/DDBJ whole genome shotgun (WGS) entry which is preliminary data.</text>
</comment>
<organism evidence="2 3">
    <name type="scientific">Brachionus plicatilis</name>
    <name type="common">Marine rotifer</name>
    <name type="synonym">Brachionus muelleri</name>
    <dbReference type="NCBI Taxonomy" id="10195"/>
    <lineage>
        <taxon>Eukaryota</taxon>
        <taxon>Metazoa</taxon>
        <taxon>Spiralia</taxon>
        <taxon>Gnathifera</taxon>
        <taxon>Rotifera</taxon>
        <taxon>Eurotatoria</taxon>
        <taxon>Monogononta</taxon>
        <taxon>Pseudotrocha</taxon>
        <taxon>Ploima</taxon>
        <taxon>Brachionidae</taxon>
        <taxon>Brachionus</taxon>
    </lineage>
</organism>
<reference evidence="2 3" key="1">
    <citation type="journal article" date="2018" name="Sci. Rep.">
        <title>Genomic signatures of local adaptation to the degree of environmental predictability in rotifers.</title>
        <authorList>
            <person name="Franch-Gras L."/>
            <person name="Hahn C."/>
            <person name="Garcia-Roger E.M."/>
            <person name="Carmona M.J."/>
            <person name="Serra M."/>
            <person name="Gomez A."/>
        </authorList>
    </citation>
    <scope>NUCLEOTIDE SEQUENCE [LARGE SCALE GENOMIC DNA]</scope>
    <source>
        <strain evidence="2">HYR1</strain>
    </source>
</reference>
<feature type="signal peptide" evidence="1">
    <location>
        <begin position="1"/>
        <end position="17"/>
    </location>
</feature>
<dbReference type="Proteomes" id="UP000276133">
    <property type="component" value="Unassembled WGS sequence"/>
</dbReference>
<proteinExistence type="predicted"/>
<keyword evidence="1" id="KW-0732">Signal</keyword>
<feature type="chain" id="PRO_5017966564" evidence="1">
    <location>
        <begin position="18"/>
        <end position="274"/>
    </location>
</feature>
<accession>A0A3M7SE57</accession>